<comment type="caution">
    <text evidence="1">The sequence shown here is derived from an EMBL/GenBank/DDBJ whole genome shotgun (WGS) entry which is preliminary data.</text>
</comment>
<sequence>MTSFVQAVYERGIFRPLEPVNLGENERVYLLLLPDEPGKVAVAQRAALESLIGIGESQESGVSARHDEFLCPPPR</sequence>
<dbReference type="EMBL" id="JACPSX010000216">
    <property type="protein sequence ID" value="MBI3015604.1"/>
    <property type="molecule type" value="Genomic_DNA"/>
</dbReference>
<dbReference type="Gene3D" id="4.10.1150.10">
    <property type="entry name" value="AF2212/PG0164-like"/>
    <property type="match status" value="1"/>
</dbReference>
<dbReference type="SUPFAM" id="SSF141694">
    <property type="entry name" value="AF2212/PG0164-like"/>
    <property type="match status" value="1"/>
</dbReference>
<evidence type="ECO:0000313" key="1">
    <source>
        <dbReference type="EMBL" id="MBI3015604.1"/>
    </source>
</evidence>
<dbReference type="InterPro" id="IPR008203">
    <property type="entry name" value="AF2212-like"/>
</dbReference>
<dbReference type="Proteomes" id="UP000741360">
    <property type="component" value="Unassembled WGS sequence"/>
</dbReference>
<dbReference type="AlphaFoldDB" id="A0A932GR93"/>
<protein>
    <submittedName>
        <fullName evidence="1">Antitoxin family protein</fullName>
    </submittedName>
</protein>
<gene>
    <name evidence="1" type="ORF">HYY65_11230</name>
</gene>
<dbReference type="InterPro" id="IPR024069">
    <property type="entry name" value="AF2212-like_dom_sf"/>
</dbReference>
<dbReference type="Pfam" id="PF01954">
    <property type="entry name" value="AF2212-like"/>
    <property type="match status" value="1"/>
</dbReference>
<organism evidence="1 2">
    <name type="scientific">Tectimicrobiota bacterium</name>
    <dbReference type="NCBI Taxonomy" id="2528274"/>
    <lineage>
        <taxon>Bacteria</taxon>
        <taxon>Pseudomonadati</taxon>
        <taxon>Nitrospinota/Tectimicrobiota group</taxon>
        <taxon>Candidatus Tectimicrobiota</taxon>
    </lineage>
</organism>
<accession>A0A932GR93</accession>
<reference evidence="1" key="1">
    <citation type="submission" date="2020-07" db="EMBL/GenBank/DDBJ databases">
        <title>Huge and variable diversity of episymbiotic CPR bacteria and DPANN archaea in groundwater ecosystems.</title>
        <authorList>
            <person name="He C.Y."/>
            <person name="Keren R."/>
            <person name="Whittaker M."/>
            <person name="Farag I.F."/>
            <person name="Doudna J."/>
            <person name="Cate J.H.D."/>
            <person name="Banfield J.F."/>
        </authorList>
    </citation>
    <scope>NUCLEOTIDE SEQUENCE</scope>
    <source>
        <strain evidence="1">NC_groundwater_717_Ag_S-0.2um_59_8</strain>
    </source>
</reference>
<name>A0A932GR93_UNCTE</name>
<proteinExistence type="predicted"/>
<evidence type="ECO:0000313" key="2">
    <source>
        <dbReference type="Proteomes" id="UP000741360"/>
    </source>
</evidence>